<dbReference type="Pfam" id="PF09383">
    <property type="entry name" value="NIL"/>
    <property type="match status" value="1"/>
</dbReference>
<dbReference type="Gene3D" id="3.40.50.300">
    <property type="entry name" value="P-loop containing nucleotide triphosphate hydrolases"/>
    <property type="match status" value="1"/>
</dbReference>
<dbReference type="CDD" id="cd03258">
    <property type="entry name" value="ABC_MetN_methionine_transporter"/>
    <property type="match status" value="1"/>
</dbReference>
<dbReference type="FunFam" id="3.40.50.300:FF:000056">
    <property type="entry name" value="Cell division ATP-binding protein FtsE"/>
    <property type="match status" value="1"/>
</dbReference>
<dbReference type="SUPFAM" id="SSF55021">
    <property type="entry name" value="ACT-like"/>
    <property type="match status" value="1"/>
</dbReference>
<evidence type="ECO:0000256" key="1">
    <source>
        <dbReference type="ARBA" id="ARBA00002579"/>
    </source>
</evidence>
<keyword evidence="13" id="KW-1185">Reference proteome</keyword>
<dbReference type="Gene3D" id="3.30.70.260">
    <property type="match status" value="1"/>
</dbReference>
<evidence type="ECO:0000256" key="7">
    <source>
        <dbReference type="ARBA" id="ARBA00022840"/>
    </source>
</evidence>
<evidence type="ECO:0000313" key="13">
    <source>
        <dbReference type="Proteomes" id="UP000248395"/>
    </source>
</evidence>
<sequence length="337" mass="36646">MIEVRNLSKHFSHEGRSIAALDDVSLQVAAGEIYGIIGRSGAGKSTLIRCLNLLERPDSGTVTLGEQELTALPEAELQLRRQRIGMVFQHFNLLRSRTVAGNVRFPLELAATLSPAQMDARVDELLQLVGLADHKDKRPSQLSGGQKQRVGIARALANHPDLLLCDEATSALDPETTDSILALLADINRQLNLTIVLITHDMRVIRQLCDHVSVMDHGKVVEKGSVLDVFLQPQHAVTRSLLAETGFGQGERVDAWRARIGVPLLKLTFVGEPTLSPVLDKVGRETGLRVNLLSGTLSEIRDTPCGQLLVGVVASDVELPALPEIFAREGVRCEVLA</sequence>
<evidence type="ECO:0000259" key="11">
    <source>
        <dbReference type="PROSITE" id="PS50893"/>
    </source>
</evidence>
<feature type="domain" description="ABC transporter" evidence="11">
    <location>
        <begin position="2"/>
        <end position="242"/>
    </location>
</feature>
<reference evidence="12 13" key="1">
    <citation type="submission" date="2018-05" db="EMBL/GenBank/DDBJ databases">
        <title>Genomic Encyclopedia of Type Strains, Phase IV (KMG-IV): sequencing the most valuable type-strain genomes for metagenomic binning, comparative biology and taxonomic classification.</title>
        <authorList>
            <person name="Goeker M."/>
        </authorList>
    </citation>
    <scope>NUCLEOTIDE SEQUENCE [LARGE SCALE GENOMIC DNA]</scope>
    <source>
        <strain evidence="12 13">DSM 25134</strain>
    </source>
</reference>
<keyword evidence="5" id="KW-1003">Cell membrane</keyword>
<evidence type="ECO:0000313" key="12">
    <source>
        <dbReference type="EMBL" id="PXX42309.1"/>
    </source>
</evidence>
<organism evidence="12 13">
    <name type="scientific">Aquitalea magnusonii</name>
    <dbReference type="NCBI Taxonomy" id="332411"/>
    <lineage>
        <taxon>Bacteria</taxon>
        <taxon>Pseudomonadati</taxon>
        <taxon>Pseudomonadota</taxon>
        <taxon>Betaproteobacteria</taxon>
        <taxon>Neisseriales</taxon>
        <taxon>Chromobacteriaceae</taxon>
        <taxon>Aquitalea</taxon>
    </lineage>
</organism>
<dbReference type="InterPro" id="IPR041701">
    <property type="entry name" value="MetN_ABC"/>
</dbReference>
<dbReference type="EMBL" id="QJKC01000019">
    <property type="protein sequence ID" value="PXX42309.1"/>
    <property type="molecule type" value="Genomic_DNA"/>
</dbReference>
<keyword evidence="6" id="KW-0547">Nucleotide-binding</keyword>
<dbReference type="OrthoDB" id="9802264at2"/>
<dbReference type="SMART" id="SM00930">
    <property type="entry name" value="NIL"/>
    <property type="match status" value="1"/>
</dbReference>
<evidence type="ECO:0000256" key="4">
    <source>
        <dbReference type="ARBA" id="ARBA00022448"/>
    </source>
</evidence>
<dbReference type="InterPro" id="IPR018449">
    <property type="entry name" value="NIL_domain"/>
</dbReference>
<dbReference type="InterPro" id="IPR003439">
    <property type="entry name" value="ABC_transporter-like_ATP-bd"/>
</dbReference>
<dbReference type="InterPro" id="IPR027417">
    <property type="entry name" value="P-loop_NTPase"/>
</dbReference>
<dbReference type="Pfam" id="PF00005">
    <property type="entry name" value="ABC_tran"/>
    <property type="match status" value="1"/>
</dbReference>
<dbReference type="SMART" id="SM00382">
    <property type="entry name" value="AAA"/>
    <property type="match status" value="1"/>
</dbReference>
<dbReference type="PANTHER" id="PTHR43166:SF30">
    <property type="entry name" value="METHIONINE IMPORT ATP-BINDING PROTEIN METN"/>
    <property type="match status" value="1"/>
</dbReference>
<keyword evidence="9" id="KW-0029">Amino-acid transport</keyword>
<dbReference type="PROSITE" id="PS50893">
    <property type="entry name" value="ABC_TRANSPORTER_2"/>
    <property type="match status" value="1"/>
</dbReference>
<dbReference type="InterPro" id="IPR045865">
    <property type="entry name" value="ACT-like_dom_sf"/>
</dbReference>
<comment type="function">
    <text evidence="1">Part of the ABC transporter FtsEX involved in cellular division. Important for assembly or stability of the septal ring.</text>
</comment>
<accession>A0A318JPW9</accession>
<name>A0A318JPW9_9NEIS</name>
<dbReference type="InterPro" id="IPR050086">
    <property type="entry name" value="MetN_ABC_transporter-like"/>
</dbReference>
<dbReference type="AlphaFoldDB" id="A0A318JPW9"/>
<evidence type="ECO:0000256" key="8">
    <source>
        <dbReference type="ARBA" id="ARBA00022967"/>
    </source>
</evidence>
<dbReference type="InterPro" id="IPR003593">
    <property type="entry name" value="AAA+_ATPase"/>
</dbReference>
<evidence type="ECO:0000256" key="10">
    <source>
        <dbReference type="ARBA" id="ARBA00023136"/>
    </source>
</evidence>
<evidence type="ECO:0000256" key="5">
    <source>
        <dbReference type="ARBA" id="ARBA00022475"/>
    </source>
</evidence>
<comment type="similarity">
    <text evidence="2">Belongs to the ABC transporter superfamily.</text>
</comment>
<dbReference type="GO" id="GO:0005886">
    <property type="term" value="C:plasma membrane"/>
    <property type="evidence" value="ECO:0007669"/>
    <property type="project" value="UniProtKB-ARBA"/>
</dbReference>
<evidence type="ECO:0000256" key="3">
    <source>
        <dbReference type="ARBA" id="ARBA00020019"/>
    </source>
</evidence>
<evidence type="ECO:0000256" key="6">
    <source>
        <dbReference type="ARBA" id="ARBA00022741"/>
    </source>
</evidence>
<proteinExistence type="inferred from homology"/>
<dbReference type="InterPro" id="IPR017871">
    <property type="entry name" value="ABC_transporter-like_CS"/>
</dbReference>
<dbReference type="SUPFAM" id="SSF52540">
    <property type="entry name" value="P-loop containing nucleoside triphosphate hydrolases"/>
    <property type="match status" value="1"/>
</dbReference>
<keyword evidence="4" id="KW-0813">Transport</keyword>
<dbReference type="PANTHER" id="PTHR43166">
    <property type="entry name" value="AMINO ACID IMPORT ATP-BINDING PROTEIN"/>
    <property type="match status" value="1"/>
</dbReference>
<dbReference type="PROSITE" id="PS00211">
    <property type="entry name" value="ABC_TRANSPORTER_1"/>
    <property type="match status" value="1"/>
</dbReference>
<dbReference type="GO" id="GO:0005524">
    <property type="term" value="F:ATP binding"/>
    <property type="evidence" value="ECO:0007669"/>
    <property type="project" value="UniProtKB-KW"/>
</dbReference>
<gene>
    <name evidence="12" type="ORF">DFR38_11922</name>
</gene>
<keyword evidence="7 12" id="KW-0067">ATP-binding</keyword>
<dbReference type="GO" id="GO:0006865">
    <property type="term" value="P:amino acid transport"/>
    <property type="evidence" value="ECO:0007669"/>
    <property type="project" value="UniProtKB-KW"/>
</dbReference>
<keyword evidence="10" id="KW-0472">Membrane</keyword>
<dbReference type="GO" id="GO:0016887">
    <property type="term" value="F:ATP hydrolysis activity"/>
    <property type="evidence" value="ECO:0007669"/>
    <property type="project" value="InterPro"/>
</dbReference>
<protein>
    <recommendedName>
        <fullName evidence="3">Cell division ATP-binding protein FtsE</fullName>
    </recommendedName>
</protein>
<dbReference type="Proteomes" id="UP000248395">
    <property type="component" value="Unassembled WGS sequence"/>
</dbReference>
<evidence type="ECO:0000256" key="9">
    <source>
        <dbReference type="ARBA" id="ARBA00022970"/>
    </source>
</evidence>
<evidence type="ECO:0000256" key="2">
    <source>
        <dbReference type="ARBA" id="ARBA00005417"/>
    </source>
</evidence>
<comment type="caution">
    <text evidence="12">The sequence shown here is derived from an EMBL/GenBank/DDBJ whole genome shotgun (WGS) entry which is preliminary data.</text>
</comment>
<keyword evidence="8" id="KW-1278">Translocase</keyword>
<dbReference type="RefSeq" id="WP_059285568.1">
    <property type="nucleotide sequence ID" value="NZ_LNQU01000031.1"/>
</dbReference>